<dbReference type="Proteomes" id="UP000664277">
    <property type="component" value="Unassembled WGS sequence"/>
</dbReference>
<feature type="signal peptide" evidence="6">
    <location>
        <begin position="1"/>
        <end position="43"/>
    </location>
</feature>
<evidence type="ECO:0000256" key="4">
    <source>
        <dbReference type="ARBA" id="ARBA00023136"/>
    </source>
</evidence>
<dbReference type="Pfam" id="PF13103">
    <property type="entry name" value="TonB_2"/>
    <property type="match status" value="1"/>
</dbReference>
<protein>
    <submittedName>
        <fullName evidence="7">TonB family protein</fullName>
    </submittedName>
</protein>
<gene>
    <name evidence="7" type="ORF">J0M35_15800</name>
</gene>
<evidence type="ECO:0000256" key="5">
    <source>
        <dbReference type="SAM" id="Coils"/>
    </source>
</evidence>
<accession>A0A8J7P9P9</accession>
<sequence length="185" mass="20250">MSFAENLKTMPQPVKALRALAWQHLLTAALAISLLASATKAGAADINADYAAFMEKLQKRIKRNWAPPTSGSTGRVRALFTVRKDGTVRAMRIIQSGGAEADAAALKAIQDCGDFDALPEGAPATVDIEFTFDYKYYGALKPEEIIAKLWEGSVSCQAERLKEDLKELERNEKGGTRRQSKIKGY</sequence>
<proteinExistence type="predicted"/>
<evidence type="ECO:0000256" key="2">
    <source>
        <dbReference type="ARBA" id="ARBA00022692"/>
    </source>
</evidence>
<dbReference type="NCBIfam" id="TIGR01352">
    <property type="entry name" value="tonB_Cterm"/>
    <property type="match status" value="1"/>
</dbReference>
<organism evidence="7 8">
    <name type="scientific">Candidatus Obscuribacter phosphatis</name>
    <dbReference type="NCBI Taxonomy" id="1906157"/>
    <lineage>
        <taxon>Bacteria</taxon>
        <taxon>Bacillati</taxon>
        <taxon>Candidatus Melainabacteria</taxon>
        <taxon>Candidatus Obscuribacterales</taxon>
        <taxon>Candidatus Obscuribacteraceae</taxon>
        <taxon>Candidatus Obscuribacter</taxon>
    </lineage>
</organism>
<evidence type="ECO:0000313" key="8">
    <source>
        <dbReference type="Proteomes" id="UP000664277"/>
    </source>
</evidence>
<dbReference type="AlphaFoldDB" id="A0A8J7P9P9"/>
<dbReference type="Gene3D" id="3.30.1150.10">
    <property type="match status" value="1"/>
</dbReference>
<reference evidence="7" key="1">
    <citation type="submission" date="2021-02" db="EMBL/GenBank/DDBJ databases">
        <title>Genome-Resolved Metagenomics of a Microbial Community Performing Photosynthetic Biological Nutrient Removal.</title>
        <authorList>
            <person name="Mcdaniel E.A."/>
        </authorList>
    </citation>
    <scope>NUCLEOTIDE SEQUENCE</scope>
    <source>
        <strain evidence="7">UWPOB_OBS1</strain>
    </source>
</reference>
<keyword evidence="4" id="KW-0472">Membrane</keyword>
<name>A0A8J7P9P9_9BACT</name>
<evidence type="ECO:0000256" key="1">
    <source>
        <dbReference type="ARBA" id="ARBA00004167"/>
    </source>
</evidence>
<keyword evidence="6" id="KW-0732">Signal</keyword>
<keyword evidence="2" id="KW-0812">Transmembrane</keyword>
<dbReference type="EMBL" id="JAFLCK010000025">
    <property type="protein sequence ID" value="MBN8661831.1"/>
    <property type="molecule type" value="Genomic_DNA"/>
</dbReference>
<evidence type="ECO:0000256" key="6">
    <source>
        <dbReference type="SAM" id="SignalP"/>
    </source>
</evidence>
<keyword evidence="3" id="KW-1133">Transmembrane helix</keyword>
<feature type="chain" id="PRO_5035264870" evidence="6">
    <location>
        <begin position="44"/>
        <end position="185"/>
    </location>
</feature>
<dbReference type="GO" id="GO:0016020">
    <property type="term" value="C:membrane"/>
    <property type="evidence" value="ECO:0007669"/>
    <property type="project" value="UniProtKB-SubCell"/>
</dbReference>
<evidence type="ECO:0000313" key="7">
    <source>
        <dbReference type="EMBL" id="MBN8661831.1"/>
    </source>
</evidence>
<feature type="coiled-coil region" evidence="5">
    <location>
        <begin position="151"/>
        <end position="178"/>
    </location>
</feature>
<comment type="caution">
    <text evidence="7">The sequence shown here is derived from an EMBL/GenBank/DDBJ whole genome shotgun (WGS) entry which is preliminary data.</text>
</comment>
<keyword evidence="5" id="KW-0175">Coiled coil</keyword>
<dbReference type="SUPFAM" id="SSF74653">
    <property type="entry name" value="TolA/TonB C-terminal domain"/>
    <property type="match status" value="1"/>
</dbReference>
<evidence type="ECO:0000256" key="3">
    <source>
        <dbReference type="ARBA" id="ARBA00022989"/>
    </source>
</evidence>
<dbReference type="InterPro" id="IPR006260">
    <property type="entry name" value="TonB/TolA_C"/>
</dbReference>
<comment type="subcellular location">
    <subcellularLocation>
        <location evidence="1">Membrane</location>
        <topology evidence="1">Single-pass membrane protein</topology>
    </subcellularLocation>
</comment>